<reference evidence="4 5" key="1">
    <citation type="submission" date="2017-12" db="EMBL/GenBank/DDBJ databases">
        <title>Characterization of six clinical isolates of Enterochimera gen. nov., a novel genus of the Yersiniaciae family and the three species Enterochimera arupensis sp. nov., Enterochimera coloradensis sp. nov, and Enterochimera californica sp. nov.</title>
        <authorList>
            <person name="Rossi A."/>
            <person name="Fisher M."/>
        </authorList>
    </citation>
    <scope>NUCLEOTIDE SEQUENCE [LARGE SCALE GENOMIC DNA]</scope>
    <source>
        <strain evidence="5">2016-Iso4</strain>
    </source>
</reference>
<feature type="signal peptide" evidence="3">
    <location>
        <begin position="1"/>
        <end position="24"/>
    </location>
</feature>
<evidence type="ECO:0000313" key="4">
    <source>
        <dbReference type="EMBL" id="PLR34094.1"/>
    </source>
</evidence>
<protein>
    <submittedName>
        <fullName evidence="4">RND transporter</fullName>
    </submittedName>
</protein>
<keyword evidence="3" id="KW-0564">Palmitate</keyword>
<feature type="chain" id="PRO_5014489682" evidence="3">
    <location>
        <begin position="25"/>
        <end position="469"/>
    </location>
</feature>
<dbReference type="SUPFAM" id="SSF56954">
    <property type="entry name" value="Outer membrane efflux proteins (OEP)"/>
    <property type="match status" value="1"/>
</dbReference>
<dbReference type="Gene3D" id="1.20.1600.10">
    <property type="entry name" value="Outer membrane efflux proteins (OEP)"/>
    <property type="match status" value="1"/>
</dbReference>
<organism evidence="4 5">
    <name type="scientific">Chimaeribacter coloradensis</name>
    <dbReference type="NCBI Taxonomy" id="2060068"/>
    <lineage>
        <taxon>Bacteria</taxon>
        <taxon>Pseudomonadati</taxon>
        <taxon>Pseudomonadota</taxon>
        <taxon>Gammaproteobacteria</taxon>
        <taxon>Enterobacterales</taxon>
        <taxon>Yersiniaceae</taxon>
        <taxon>Chimaeribacter</taxon>
    </lineage>
</organism>
<dbReference type="AlphaFoldDB" id="A0A2N5E179"/>
<comment type="similarity">
    <text evidence="2 3">Belongs to the outer membrane factor (OMF) (TC 1.B.17) family.</text>
</comment>
<proteinExistence type="inferred from homology"/>
<comment type="caution">
    <text evidence="4">The sequence shown here is derived from an EMBL/GenBank/DDBJ whole genome shotgun (WGS) entry which is preliminary data.</text>
</comment>
<dbReference type="EMBL" id="PJZH01000012">
    <property type="protein sequence ID" value="PLR34094.1"/>
    <property type="molecule type" value="Genomic_DNA"/>
</dbReference>
<keyword evidence="3" id="KW-0812">Transmembrane</keyword>
<dbReference type="InterPro" id="IPR003423">
    <property type="entry name" value="OMP_efflux"/>
</dbReference>
<keyword evidence="3" id="KW-0732">Signal</keyword>
<dbReference type="PANTHER" id="PTHR30203:SF32">
    <property type="entry name" value="CATION EFFLUX SYSTEM PROTEIN CUSC"/>
    <property type="match status" value="1"/>
</dbReference>
<evidence type="ECO:0000256" key="2">
    <source>
        <dbReference type="ARBA" id="ARBA00007613"/>
    </source>
</evidence>
<keyword evidence="3" id="KW-0449">Lipoprotein</keyword>
<gene>
    <name evidence="4" type="ORF">CYR32_12865</name>
</gene>
<dbReference type="PROSITE" id="PS51257">
    <property type="entry name" value="PROKAR_LIPOPROTEIN"/>
    <property type="match status" value="1"/>
</dbReference>
<dbReference type="OrthoDB" id="9770517at2"/>
<dbReference type="GO" id="GO:0009279">
    <property type="term" value="C:cell outer membrane"/>
    <property type="evidence" value="ECO:0007669"/>
    <property type="project" value="UniProtKB-SubCell"/>
</dbReference>
<keyword evidence="3" id="KW-1134">Transmembrane beta strand</keyword>
<dbReference type="InterPro" id="IPR010131">
    <property type="entry name" value="MdtP/NodT-like"/>
</dbReference>
<dbReference type="RefSeq" id="WP_101824948.1">
    <property type="nucleotide sequence ID" value="NZ_PJZH01000012.1"/>
</dbReference>
<evidence type="ECO:0000256" key="3">
    <source>
        <dbReference type="RuleBase" id="RU362097"/>
    </source>
</evidence>
<evidence type="ECO:0000256" key="1">
    <source>
        <dbReference type="ARBA" id="ARBA00004459"/>
    </source>
</evidence>
<name>A0A2N5E179_9GAMM</name>
<sequence>MNKPFRLSLMALVTLATLSGCTLAPDYNRPVMPVPANWNAPAQGAQANGADIGWKTFFNDPALQQLVSLTLANNRDLRVAALNVESAQAQFDVDRAALLPTVALGAGGTGAHLPGGLYNTRSTGPVTYHQYQANLGVTSYELDLFGRVRSLRDEGLETYLQTEATQRATQLSLVAEAVSGYLSLCADRDLLALAQQTVASQTDSYNLTKVSYEQGVATTQDLAQAETTVRSAQADVASYSRQVRQDINALNLLAGTTVPQSLIDGATLKRDWHFPALPAGLPSDLLTRRPDIVAAEHALKAANANIGAARAAFFPSISLTGQGGTTSASLGDLFSGGTGSWSFMPSINLPIFDGGVNRANLTIAEVSKKIEVARYEKAIQQGFEEVSDGLAGQQTYQDELKARELDTAANQRNYDTSQLRYKQGVDNYLNVLVAQRSLYAAQQAEITTRLGQLNQTITLYKALGGGWKP</sequence>
<accession>A0A2N5E179</accession>
<comment type="subcellular location">
    <subcellularLocation>
        <location evidence="1 3">Cell outer membrane</location>
        <topology evidence="1 3">Lipid-anchor</topology>
    </subcellularLocation>
</comment>
<dbReference type="Gene3D" id="2.20.200.10">
    <property type="entry name" value="Outer membrane efflux proteins (OEP)"/>
    <property type="match status" value="1"/>
</dbReference>
<keyword evidence="5" id="KW-1185">Reference proteome</keyword>
<dbReference type="Proteomes" id="UP000234503">
    <property type="component" value="Unassembled WGS sequence"/>
</dbReference>
<dbReference type="NCBIfam" id="TIGR01845">
    <property type="entry name" value="outer_NodT"/>
    <property type="match status" value="1"/>
</dbReference>
<dbReference type="Pfam" id="PF02321">
    <property type="entry name" value="OEP"/>
    <property type="match status" value="2"/>
</dbReference>
<dbReference type="GO" id="GO:0015562">
    <property type="term" value="F:efflux transmembrane transporter activity"/>
    <property type="evidence" value="ECO:0007669"/>
    <property type="project" value="InterPro"/>
</dbReference>
<keyword evidence="3" id="KW-0472">Membrane</keyword>
<evidence type="ECO:0000313" key="5">
    <source>
        <dbReference type="Proteomes" id="UP000234503"/>
    </source>
</evidence>
<dbReference type="PANTHER" id="PTHR30203">
    <property type="entry name" value="OUTER MEMBRANE CATION EFFLUX PROTEIN"/>
    <property type="match status" value="1"/>
</dbReference>